<dbReference type="Proteomes" id="UP000813462">
    <property type="component" value="Unassembled WGS sequence"/>
</dbReference>
<dbReference type="AlphaFoldDB" id="A0A978UTU1"/>
<dbReference type="Gene3D" id="3.90.70.80">
    <property type="match status" value="1"/>
</dbReference>
<name>A0A978UTU1_ZIZJJ</name>
<comment type="caution">
    <text evidence="1">The sequence shown here is derived from an EMBL/GenBank/DDBJ whole genome shotgun (WGS) entry which is preliminary data.</text>
</comment>
<sequence length="141" mass="16120">MATYQSYMESFPNELRLYIADVQDVAADGNYGFRAIAGLMNMGDDKWDQIKRDLIDELRSNEDEYTTLYGTSDRVEEFVHILSYFESNPKPPYVGCCKVISIGFVNDNHFVKDVLCLKLLINGLNIIKCVSKDGKHHKLSK</sequence>
<reference evidence="1" key="1">
    <citation type="journal article" date="2021" name="Front. Plant Sci.">
        <title>Chromosome-Scale Genome Assembly for Chinese Sour Jujube and Insights Into Its Genome Evolution and Domestication Signature.</title>
        <authorList>
            <person name="Shen L.-Y."/>
            <person name="Luo H."/>
            <person name="Wang X.-L."/>
            <person name="Wang X.-M."/>
            <person name="Qiu X.-J."/>
            <person name="Liu H."/>
            <person name="Zhou S.-S."/>
            <person name="Jia K.-H."/>
            <person name="Nie S."/>
            <person name="Bao Y.-T."/>
            <person name="Zhang R.-G."/>
            <person name="Yun Q.-Z."/>
            <person name="Chai Y.-H."/>
            <person name="Lu J.-Y."/>
            <person name="Li Y."/>
            <person name="Zhao S.-W."/>
            <person name="Mao J.-F."/>
            <person name="Jia S.-G."/>
            <person name="Mao Y.-M."/>
        </authorList>
    </citation>
    <scope>NUCLEOTIDE SEQUENCE</scope>
    <source>
        <strain evidence="1">AT0</strain>
        <tissue evidence="1">Leaf</tissue>
    </source>
</reference>
<evidence type="ECO:0000313" key="1">
    <source>
        <dbReference type="EMBL" id="KAH7518291.1"/>
    </source>
</evidence>
<gene>
    <name evidence="1" type="ORF">FEM48_Zijuj09G0155900</name>
</gene>
<organism evidence="1 2">
    <name type="scientific">Ziziphus jujuba var. spinosa</name>
    <dbReference type="NCBI Taxonomy" id="714518"/>
    <lineage>
        <taxon>Eukaryota</taxon>
        <taxon>Viridiplantae</taxon>
        <taxon>Streptophyta</taxon>
        <taxon>Embryophyta</taxon>
        <taxon>Tracheophyta</taxon>
        <taxon>Spermatophyta</taxon>
        <taxon>Magnoliopsida</taxon>
        <taxon>eudicotyledons</taxon>
        <taxon>Gunneridae</taxon>
        <taxon>Pentapetalae</taxon>
        <taxon>rosids</taxon>
        <taxon>fabids</taxon>
        <taxon>Rosales</taxon>
        <taxon>Rhamnaceae</taxon>
        <taxon>Paliureae</taxon>
        <taxon>Ziziphus</taxon>
    </lineage>
</organism>
<protein>
    <submittedName>
        <fullName evidence="1">Uncharacterized protein</fullName>
    </submittedName>
</protein>
<dbReference type="EMBL" id="JAEACU010000009">
    <property type="protein sequence ID" value="KAH7518291.1"/>
    <property type="molecule type" value="Genomic_DNA"/>
</dbReference>
<proteinExistence type="predicted"/>
<evidence type="ECO:0000313" key="2">
    <source>
        <dbReference type="Proteomes" id="UP000813462"/>
    </source>
</evidence>
<accession>A0A978UTU1</accession>
<dbReference type="CDD" id="cd22744">
    <property type="entry name" value="OTU"/>
    <property type="match status" value="1"/>
</dbReference>